<dbReference type="InterPro" id="IPR051882">
    <property type="entry name" value="ATF_bZIP_TF"/>
</dbReference>
<evidence type="ECO:0000256" key="4">
    <source>
        <dbReference type="ARBA" id="ARBA00023125"/>
    </source>
</evidence>
<dbReference type="Proteomes" id="UP000218231">
    <property type="component" value="Unassembled WGS sequence"/>
</dbReference>
<dbReference type="GO" id="GO:0030968">
    <property type="term" value="P:endoplasmic reticulum unfolded protein response"/>
    <property type="evidence" value="ECO:0007669"/>
    <property type="project" value="TreeGrafter"/>
</dbReference>
<keyword evidence="3" id="KW-0805">Transcription regulation</keyword>
<keyword evidence="4" id="KW-0238">DNA-binding</keyword>
<feature type="compositionally biased region" description="Polar residues" evidence="7">
    <location>
        <begin position="179"/>
        <end position="249"/>
    </location>
</feature>
<dbReference type="PROSITE" id="PS50217">
    <property type="entry name" value="BZIP"/>
    <property type="match status" value="1"/>
</dbReference>
<feature type="compositionally biased region" description="Low complexity" evidence="7">
    <location>
        <begin position="16"/>
        <end position="31"/>
    </location>
</feature>
<keyword evidence="8" id="KW-1133">Transmembrane helix</keyword>
<dbReference type="SUPFAM" id="SSF57959">
    <property type="entry name" value="Leucine zipper domain"/>
    <property type="match status" value="1"/>
</dbReference>
<name>A0A2A2JQJ0_9BILA</name>
<organism evidence="10 11">
    <name type="scientific">Diploscapter pachys</name>
    <dbReference type="NCBI Taxonomy" id="2018661"/>
    <lineage>
        <taxon>Eukaryota</taxon>
        <taxon>Metazoa</taxon>
        <taxon>Ecdysozoa</taxon>
        <taxon>Nematoda</taxon>
        <taxon>Chromadorea</taxon>
        <taxon>Rhabditida</taxon>
        <taxon>Rhabditina</taxon>
        <taxon>Rhabditomorpha</taxon>
        <taxon>Rhabditoidea</taxon>
        <taxon>Rhabditidae</taxon>
        <taxon>Diploscapter</taxon>
    </lineage>
</organism>
<keyword evidence="11" id="KW-1185">Reference proteome</keyword>
<dbReference type="GO" id="GO:0016020">
    <property type="term" value="C:membrane"/>
    <property type="evidence" value="ECO:0007669"/>
    <property type="project" value="UniProtKB-SubCell"/>
</dbReference>
<comment type="similarity">
    <text evidence="2">Belongs to the bZIP family. ATF subfamily.</text>
</comment>
<keyword evidence="8" id="KW-0812">Transmembrane</keyword>
<evidence type="ECO:0000259" key="9">
    <source>
        <dbReference type="PROSITE" id="PS50217"/>
    </source>
</evidence>
<feature type="domain" description="BZIP" evidence="9">
    <location>
        <begin position="376"/>
        <end position="435"/>
    </location>
</feature>
<evidence type="ECO:0000313" key="11">
    <source>
        <dbReference type="Proteomes" id="UP000218231"/>
    </source>
</evidence>
<evidence type="ECO:0000313" key="10">
    <source>
        <dbReference type="EMBL" id="PAV63978.1"/>
    </source>
</evidence>
<feature type="compositionally biased region" description="Polar residues" evidence="7">
    <location>
        <begin position="100"/>
        <end position="117"/>
    </location>
</feature>
<feature type="region of interest" description="Disordered" evidence="7">
    <location>
        <begin position="377"/>
        <end position="396"/>
    </location>
</feature>
<dbReference type="AlphaFoldDB" id="A0A2A2JQJ0"/>
<evidence type="ECO:0000256" key="1">
    <source>
        <dbReference type="ARBA" id="ARBA00004167"/>
    </source>
</evidence>
<feature type="compositionally biased region" description="Low complexity" evidence="7">
    <location>
        <begin position="146"/>
        <end position="163"/>
    </location>
</feature>
<feature type="region of interest" description="Disordered" evidence="7">
    <location>
        <begin position="135"/>
        <end position="263"/>
    </location>
</feature>
<reference evidence="10 11" key="1">
    <citation type="journal article" date="2017" name="Curr. Biol.">
        <title>Genome architecture and evolution of a unichromosomal asexual nematode.</title>
        <authorList>
            <person name="Fradin H."/>
            <person name="Zegar C."/>
            <person name="Gutwein M."/>
            <person name="Lucas J."/>
            <person name="Kovtun M."/>
            <person name="Corcoran D."/>
            <person name="Baugh L.R."/>
            <person name="Kiontke K."/>
            <person name="Gunsalus K."/>
            <person name="Fitch D.H."/>
            <person name="Piano F."/>
        </authorList>
    </citation>
    <scope>NUCLEOTIDE SEQUENCE [LARGE SCALE GENOMIC DNA]</scope>
    <source>
        <strain evidence="10">PF1309</strain>
    </source>
</reference>
<keyword evidence="6" id="KW-0539">Nucleus</keyword>
<keyword evidence="8" id="KW-0472">Membrane</keyword>
<dbReference type="PROSITE" id="PS00036">
    <property type="entry name" value="BZIP_BASIC"/>
    <property type="match status" value="1"/>
</dbReference>
<dbReference type="CDD" id="cd14686">
    <property type="entry name" value="bZIP"/>
    <property type="match status" value="1"/>
</dbReference>
<dbReference type="InterPro" id="IPR046347">
    <property type="entry name" value="bZIP_sf"/>
</dbReference>
<dbReference type="GO" id="GO:0000978">
    <property type="term" value="F:RNA polymerase II cis-regulatory region sequence-specific DNA binding"/>
    <property type="evidence" value="ECO:0007669"/>
    <property type="project" value="TreeGrafter"/>
</dbReference>
<evidence type="ECO:0000256" key="7">
    <source>
        <dbReference type="SAM" id="MobiDB-lite"/>
    </source>
</evidence>
<comment type="subcellular location">
    <subcellularLocation>
        <location evidence="1">Membrane</location>
        <topology evidence="1">Single-pass membrane protein</topology>
    </subcellularLocation>
</comment>
<proteinExistence type="inferred from homology"/>
<comment type="caution">
    <text evidence="10">The sequence shown here is derived from an EMBL/GenBank/DDBJ whole genome shotgun (WGS) entry which is preliminary data.</text>
</comment>
<protein>
    <recommendedName>
        <fullName evidence="9">BZIP domain-containing protein</fullName>
    </recommendedName>
</protein>
<dbReference type="EMBL" id="LIAE01010288">
    <property type="protein sequence ID" value="PAV63978.1"/>
    <property type="molecule type" value="Genomic_DNA"/>
</dbReference>
<dbReference type="Gene3D" id="1.20.5.170">
    <property type="match status" value="1"/>
</dbReference>
<evidence type="ECO:0000256" key="2">
    <source>
        <dbReference type="ARBA" id="ARBA00009050"/>
    </source>
</evidence>
<gene>
    <name evidence="10" type="ORF">WR25_02728</name>
</gene>
<dbReference type="SMART" id="SM00338">
    <property type="entry name" value="BRLZ"/>
    <property type="match status" value="1"/>
</dbReference>
<dbReference type="STRING" id="2018661.A0A2A2JQJ0"/>
<dbReference type="Pfam" id="PF00170">
    <property type="entry name" value="bZIP_1"/>
    <property type="match status" value="1"/>
</dbReference>
<dbReference type="InterPro" id="IPR004827">
    <property type="entry name" value="bZIP"/>
</dbReference>
<keyword evidence="5" id="KW-0804">Transcription</keyword>
<dbReference type="GO" id="GO:0000981">
    <property type="term" value="F:DNA-binding transcription factor activity, RNA polymerase II-specific"/>
    <property type="evidence" value="ECO:0007669"/>
    <property type="project" value="TreeGrafter"/>
</dbReference>
<sequence length="789" mass="88335">MGKERKRREGKSGMRDVVPAASASTSSSSRRPSSEDSFFEESTRSITAHKQSTTSIDELFAFDSNEFLQDDGEFNFVDCSNDVSPDEMSLLLNDLDFDQSYPSSNLPSEPSNFTNLINDDCSLSVDPFHDYHIQTETSSRDSGKNSPSESSSEAASEYSPWSSTAGSSGYSPHYAEQPCTKQESFATRVGSDSNQTFYQGNPQHQISDSGPFVHSQSQPAQFSRGQRVILQSTPLQSPQPNSSPEQHSNIPPPFSSPLSVNSANFAKPAPIHAQKKSPPAVPSVSAPGGKVLYLVGQATTQPLLFATPICSTPPVIVKTVQNAVYTPSTPKPTATSTAVFATSPVQNTRKPAVLQQISPPSKSAFVPVDPKEVELQRRQEDRKIRNRASAQASRIRKKNEYDEMKTTIINLEEENTKLKAENQELKERLAQYENQAVEDFDVERPFIEEAHYNPPSRKRRALVAGSCLMAICLLIAMPINLGGYGNMSRAASPKEAPSLSVTNHGRVVVADEDYAVPDDMQGNGLDNITNGVGCNGQYGAWLNKSETMRLNMDLYNWVERHEQLSDVKRIRRGKKVQLRPRKEPEEWKMRMNQTERVDMNATETFEYAGNAKMKVMANKGAPAAHLKNDKNVRRTVDEKKAEAKEQAARDRAWKHLDMISQTSESLREKREKARRYAKWEKEWEARQILEKQQSGLPPVNRPTKEQFEKLTALVQQRQDTLYMITMKEYLLFPAMERNATSRPKLSIIMPAHNWNGTMTDQIPLMRIECDVVGTGLFNLSDAFLSIFFN</sequence>
<dbReference type="OrthoDB" id="644067at2759"/>
<evidence type="ECO:0000256" key="8">
    <source>
        <dbReference type="SAM" id="Phobius"/>
    </source>
</evidence>
<evidence type="ECO:0000256" key="5">
    <source>
        <dbReference type="ARBA" id="ARBA00023163"/>
    </source>
</evidence>
<evidence type="ECO:0000256" key="3">
    <source>
        <dbReference type="ARBA" id="ARBA00023015"/>
    </source>
</evidence>
<accession>A0A2A2JQJ0</accession>
<feature type="transmembrane region" description="Helical" evidence="8">
    <location>
        <begin position="461"/>
        <end position="479"/>
    </location>
</feature>
<feature type="region of interest" description="Disordered" evidence="7">
    <location>
        <begin position="97"/>
        <end position="117"/>
    </location>
</feature>
<evidence type="ECO:0000256" key="6">
    <source>
        <dbReference type="ARBA" id="ARBA00023242"/>
    </source>
</evidence>
<feature type="region of interest" description="Disordered" evidence="7">
    <location>
        <begin position="1"/>
        <end position="50"/>
    </location>
</feature>
<dbReference type="PANTHER" id="PTHR46164">
    <property type="entry name" value="ATF6, ISOFORM C"/>
    <property type="match status" value="1"/>
</dbReference>
<dbReference type="PANTHER" id="PTHR46164:SF3">
    <property type="entry name" value="ATF6, ISOFORM C"/>
    <property type="match status" value="1"/>
</dbReference>
<dbReference type="GO" id="GO:0005634">
    <property type="term" value="C:nucleus"/>
    <property type="evidence" value="ECO:0007669"/>
    <property type="project" value="TreeGrafter"/>
</dbReference>